<dbReference type="Proteomes" id="UP000515913">
    <property type="component" value="Chromosome"/>
</dbReference>
<feature type="transmembrane region" description="Helical" evidence="6">
    <location>
        <begin position="190"/>
        <end position="207"/>
    </location>
</feature>
<feature type="transmembrane region" description="Helical" evidence="6">
    <location>
        <begin position="6"/>
        <end position="29"/>
    </location>
</feature>
<dbReference type="EMBL" id="CP060637">
    <property type="protein sequence ID" value="QNM15332.1"/>
    <property type="molecule type" value="Genomic_DNA"/>
</dbReference>
<dbReference type="PIRSF" id="PIRSF006324">
    <property type="entry name" value="LeuE"/>
    <property type="match status" value="1"/>
</dbReference>
<name>A0A7G9GX00_9FUSO</name>
<accession>A0A7G9GX00</accession>
<feature type="transmembrane region" description="Helical" evidence="6">
    <location>
        <begin position="113"/>
        <end position="139"/>
    </location>
</feature>
<keyword evidence="2" id="KW-1003">Cell membrane</keyword>
<sequence>MFGIVNYELFFMSCMILSMIPGSDTIYILTQSIANDRKTGIFSTLGICSGILVHTTLVTLGLSAILKSSPTAFQLVKIVGAAYLIYLGIKSIRSKESLVLKDGENGKTNLRKAYVKGLITNVLNPKVALFFIAFLPSFVNTNSNYFGVFAFVLLGLTYFFTTTVWSLFLSFIASYASIFLRKKPSFSKGINIVAGLIFIVLGAHLLVMKSDVETKEIEKVESTVVDMESKEIAKLDINNF</sequence>
<evidence type="ECO:0000256" key="4">
    <source>
        <dbReference type="ARBA" id="ARBA00022989"/>
    </source>
</evidence>
<dbReference type="KEGG" id="fho:H9Q81_00390"/>
<protein>
    <submittedName>
        <fullName evidence="7">LysE family translocator</fullName>
    </submittedName>
</protein>
<dbReference type="Pfam" id="PF01810">
    <property type="entry name" value="LysE"/>
    <property type="match status" value="1"/>
</dbReference>
<keyword evidence="8" id="KW-1185">Reference proteome</keyword>
<feature type="transmembrane region" description="Helical" evidence="6">
    <location>
        <begin position="72"/>
        <end position="92"/>
    </location>
</feature>
<evidence type="ECO:0000256" key="3">
    <source>
        <dbReference type="ARBA" id="ARBA00022692"/>
    </source>
</evidence>
<reference evidence="7 8" key="1">
    <citation type="submission" date="2020-08" db="EMBL/GenBank/DDBJ databases">
        <authorList>
            <person name="Liu C."/>
            <person name="Sun Q."/>
        </authorList>
    </citation>
    <scope>NUCLEOTIDE SEQUENCE [LARGE SCALE GENOMIC DNA]</scope>
    <source>
        <strain evidence="7 8">NSJ-57</strain>
    </source>
</reference>
<dbReference type="GO" id="GO:0015171">
    <property type="term" value="F:amino acid transmembrane transporter activity"/>
    <property type="evidence" value="ECO:0007669"/>
    <property type="project" value="TreeGrafter"/>
</dbReference>
<keyword evidence="5 6" id="KW-0472">Membrane</keyword>
<keyword evidence="3 6" id="KW-0812">Transmembrane</keyword>
<feature type="transmembrane region" description="Helical" evidence="6">
    <location>
        <begin position="41"/>
        <end position="66"/>
    </location>
</feature>
<gene>
    <name evidence="7" type="ORF">H9Q81_00390</name>
</gene>
<dbReference type="PANTHER" id="PTHR30086:SF20">
    <property type="entry name" value="ARGININE EXPORTER PROTEIN ARGO-RELATED"/>
    <property type="match status" value="1"/>
</dbReference>
<evidence type="ECO:0000256" key="6">
    <source>
        <dbReference type="SAM" id="Phobius"/>
    </source>
</evidence>
<keyword evidence="4 6" id="KW-1133">Transmembrane helix</keyword>
<dbReference type="RefSeq" id="WP_101473563.1">
    <property type="nucleotide sequence ID" value="NZ_CP060637.1"/>
</dbReference>
<evidence type="ECO:0000256" key="5">
    <source>
        <dbReference type="ARBA" id="ARBA00023136"/>
    </source>
</evidence>
<organism evidence="7 8">
    <name type="scientific">Fusobacterium hominis</name>
    <dbReference type="NCBI Taxonomy" id="2764326"/>
    <lineage>
        <taxon>Bacteria</taxon>
        <taxon>Fusobacteriati</taxon>
        <taxon>Fusobacteriota</taxon>
        <taxon>Fusobacteriia</taxon>
        <taxon>Fusobacteriales</taxon>
        <taxon>Fusobacteriaceae</taxon>
        <taxon>Fusobacterium</taxon>
    </lineage>
</organism>
<evidence type="ECO:0000313" key="8">
    <source>
        <dbReference type="Proteomes" id="UP000515913"/>
    </source>
</evidence>
<dbReference type="InterPro" id="IPR001123">
    <property type="entry name" value="LeuE-type"/>
</dbReference>
<proteinExistence type="predicted"/>
<evidence type="ECO:0000256" key="1">
    <source>
        <dbReference type="ARBA" id="ARBA00004651"/>
    </source>
</evidence>
<evidence type="ECO:0000313" key="7">
    <source>
        <dbReference type="EMBL" id="QNM15332.1"/>
    </source>
</evidence>
<dbReference type="GO" id="GO:0005886">
    <property type="term" value="C:plasma membrane"/>
    <property type="evidence" value="ECO:0007669"/>
    <property type="project" value="UniProtKB-SubCell"/>
</dbReference>
<evidence type="ECO:0000256" key="2">
    <source>
        <dbReference type="ARBA" id="ARBA00022475"/>
    </source>
</evidence>
<dbReference type="AlphaFoldDB" id="A0A7G9GX00"/>
<dbReference type="PANTHER" id="PTHR30086">
    <property type="entry name" value="ARGININE EXPORTER PROTEIN ARGO"/>
    <property type="match status" value="1"/>
</dbReference>
<comment type="subcellular location">
    <subcellularLocation>
        <location evidence="1">Cell membrane</location>
        <topology evidence="1">Multi-pass membrane protein</topology>
    </subcellularLocation>
</comment>
<feature type="transmembrane region" description="Helical" evidence="6">
    <location>
        <begin position="145"/>
        <end position="178"/>
    </location>
</feature>